<evidence type="ECO:0000313" key="2">
    <source>
        <dbReference type="Proteomes" id="UP000032142"/>
    </source>
</evidence>
<accession>A0A0B0PIR2</accession>
<dbReference type="Proteomes" id="UP000032142">
    <property type="component" value="Unassembled WGS sequence"/>
</dbReference>
<dbReference type="EMBL" id="KN430068">
    <property type="protein sequence ID" value="KHG24782.1"/>
    <property type="molecule type" value="Genomic_DNA"/>
</dbReference>
<sequence>MDSSPSFFGIQPDITTCTNAFGS</sequence>
<evidence type="ECO:0000313" key="1">
    <source>
        <dbReference type="EMBL" id="KHG24782.1"/>
    </source>
</evidence>
<keyword evidence="2" id="KW-1185">Reference proteome</keyword>
<proteinExistence type="predicted"/>
<organism evidence="1 2">
    <name type="scientific">Gossypium arboreum</name>
    <name type="common">Tree cotton</name>
    <name type="synonym">Gossypium nanking</name>
    <dbReference type="NCBI Taxonomy" id="29729"/>
    <lineage>
        <taxon>Eukaryota</taxon>
        <taxon>Viridiplantae</taxon>
        <taxon>Streptophyta</taxon>
        <taxon>Embryophyta</taxon>
        <taxon>Tracheophyta</taxon>
        <taxon>Spermatophyta</taxon>
        <taxon>Magnoliopsida</taxon>
        <taxon>eudicotyledons</taxon>
        <taxon>Gunneridae</taxon>
        <taxon>Pentapetalae</taxon>
        <taxon>rosids</taxon>
        <taxon>malvids</taxon>
        <taxon>Malvales</taxon>
        <taxon>Malvaceae</taxon>
        <taxon>Malvoideae</taxon>
        <taxon>Gossypium</taxon>
    </lineage>
</organism>
<reference evidence="2" key="1">
    <citation type="submission" date="2014-09" db="EMBL/GenBank/DDBJ databases">
        <authorList>
            <person name="Mudge J."/>
            <person name="Ramaraj T."/>
            <person name="Lindquist I.E."/>
            <person name="Bharti A.K."/>
            <person name="Sundararajan A."/>
            <person name="Cameron C.T."/>
            <person name="Woodward J.E."/>
            <person name="May G.D."/>
            <person name="Brubaker C."/>
            <person name="Broadhvest J."/>
            <person name="Wilkins T.A."/>
        </authorList>
    </citation>
    <scope>NUCLEOTIDE SEQUENCE</scope>
    <source>
        <strain evidence="2">cv. AKA8401</strain>
    </source>
</reference>
<gene>
    <name evidence="1" type="ORF">F383_31137</name>
</gene>
<name>A0A0B0PIR2_GOSAR</name>
<protein>
    <submittedName>
        <fullName evidence="1">Uncharacterized protein</fullName>
    </submittedName>
</protein>
<dbReference type="AlphaFoldDB" id="A0A0B0PIR2"/>